<keyword evidence="2" id="KW-1133">Transmembrane helix</keyword>
<dbReference type="AlphaFoldDB" id="A0A9Q8PI68"/>
<evidence type="ECO:0000256" key="1">
    <source>
        <dbReference type="SAM" id="MobiDB-lite"/>
    </source>
</evidence>
<keyword evidence="2" id="KW-0472">Membrane</keyword>
<proteinExistence type="predicted"/>
<evidence type="ECO:0000313" key="3">
    <source>
        <dbReference type="EMBL" id="UJO22971.1"/>
    </source>
</evidence>
<evidence type="ECO:0000256" key="2">
    <source>
        <dbReference type="SAM" id="Phobius"/>
    </source>
</evidence>
<keyword evidence="4" id="KW-1185">Reference proteome</keyword>
<dbReference type="OMA" id="WGWSKLE"/>
<organism evidence="3 4">
    <name type="scientific">Passalora fulva</name>
    <name type="common">Tomato leaf mold</name>
    <name type="synonym">Cladosporium fulvum</name>
    <dbReference type="NCBI Taxonomy" id="5499"/>
    <lineage>
        <taxon>Eukaryota</taxon>
        <taxon>Fungi</taxon>
        <taxon>Dikarya</taxon>
        <taxon>Ascomycota</taxon>
        <taxon>Pezizomycotina</taxon>
        <taxon>Dothideomycetes</taxon>
        <taxon>Dothideomycetidae</taxon>
        <taxon>Mycosphaerellales</taxon>
        <taxon>Mycosphaerellaceae</taxon>
        <taxon>Fulvia</taxon>
    </lineage>
</organism>
<reference evidence="3" key="1">
    <citation type="submission" date="2021-12" db="EMBL/GenBank/DDBJ databases">
        <authorList>
            <person name="Zaccaron A."/>
            <person name="Stergiopoulos I."/>
        </authorList>
    </citation>
    <scope>NUCLEOTIDE SEQUENCE</scope>
    <source>
        <strain evidence="3">Race5_Kim</strain>
    </source>
</reference>
<dbReference type="KEGG" id="ffu:CLAFUR5_12235"/>
<dbReference type="OrthoDB" id="2120024at2759"/>
<feature type="transmembrane region" description="Helical" evidence="2">
    <location>
        <begin position="55"/>
        <end position="74"/>
    </location>
</feature>
<protein>
    <submittedName>
        <fullName evidence="3">Uncharacterized protein</fullName>
    </submittedName>
</protein>
<gene>
    <name evidence="3" type="ORF">CLAFUR5_12235</name>
</gene>
<sequence length="109" mass="12566">MFALRALRLAPFRLAHRSQPLRRYATGQQPQYQAPTSASKPSPHREFYRGGLGRAVAFNFLVAMATFQVIYWGWLKLESLEVKEERTSEIERLEGEVGRLTGVKTEKER</sequence>
<keyword evidence="2" id="KW-0812">Transmembrane</keyword>
<reference evidence="3" key="2">
    <citation type="journal article" date="2022" name="Microb. Genom.">
        <title>A chromosome-scale genome assembly of the tomato pathogen Cladosporium fulvum reveals a compartmentalized genome architecture and the presence of a dispensable chromosome.</title>
        <authorList>
            <person name="Zaccaron A.Z."/>
            <person name="Chen L.H."/>
            <person name="Samaras A."/>
            <person name="Stergiopoulos I."/>
        </authorList>
    </citation>
    <scope>NUCLEOTIDE SEQUENCE</scope>
    <source>
        <strain evidence="3">Race5_Kim</strain>
    </source>
</reference>
<accession>A0A9Q8PI68</accession>
<dbReference type="RefSeq" id="XP_047767337.1">
    <property type="nucleotide sequence ID" value="XM_047911383.1"/>
</dbReference>
<feature type="region of interest" description="Disordered" evidence="1">
    <location>
        <begin position="20"/>
        <end position="45"/>
    </location>
</feature>
<dbReference type="GeneID" id="71992113"/>
<evidence type="ECO:0000313" key="4">
    <source>
        <dbReference type="Proteomes" id="UP000756132"/>
    </source>
</evidence>
<dbReference type="EMBL" id="CP090172">
    <property type="protein sequence ID" value="UJO22971.1"/>
    <property type="molecule type" value="Genomic_DNA"/>
</dbReference>
<feature type="compositionally biased region" description="Polar residues" evidence="1">
    <location>
        <begin position="26"/>
        <end position="40"/>
    </location>
</feature>
<name>A0A9Q8PI68_PASFU</name>
<dbReference type="Proteomes" id="UP000756132">
    <property type="component" value="Chromosome 10"/>
</dbReference>